<reference evidence="2" key="2">
    <citation type="submission" date="2020-10" db="EMBL/GenBank/DDBJ databases">
        <authorList>
            <person name="Scholz U."/>
            <person name="Mascher M."/>
            <person name="Fiebig A."/>
        </authorList>
    </citation>
    <scope>NUCLEOTIDE SEQUENCE [LARGE SCALE GENOMIC DNA]</scope>
    <source>
        <strain evidence="2">cv. Morex</strain>
    </source>
</reference>
<feature type="transmembrane region" description="Helical" evidence="1">
    <location>
        <begin position="146"/>
        <end position="167"/>
    </location>
</feature>
<dbReference type="Gramene" id="HORVU.MOREX.r3.5HG0481450.1">
    <property type="protein sequence ID" value="HORVU.MOREX.r3.5HG0481450.1"/>
    <property type="gene ID" value="HORVU.MOREX.r3.5HG0481450"/>
</dbReference>
<dbReference type="Proteomes" id="UP000011116">
    <property type="component" value="Chromosome 5H"/>
</dbReference>
<reference evidence="2" key="3">
    <citation type="submission" date="2022-01" db="UniProtKB">
        <authorList>
            <consortium name="EnsemblPlants"/>
        </authorList>
    </citation>
    <scope>IDENTIFICATION</scope>
    <source>
        <strain evidence="2">subsp. vulgare</strain>
    </source>
</reference>
<feature type="transmembrane region" description="Helical" evidence="1">
    <location>
        <begin position="106"/>
        <end position="125"/>
    </location>
</feature>
<keyword evidence="1" id="KW-0472">Membrane</keyword>
<dbReference type="AlphaFoldDB" id="A0A8I6XQG7"/>
<keyword evidence="1" id="KW-0812">Transmembrane</keyword>
<dbReference type="EnsemblPlants" id="HORVU.MOREX.r3.5HG0481450.1">
    <property type="protein sequence ID" value="HORVU.MOREX.r3.5HG0481450.1"/>
    <property type="gene ID" value="HORVU.MOREX.r3.5HG0481450"/>
</dbReference>
<feature type="transmembrane region" description="Helical" evidence="1">
    <location>
        <begin position="179"/>
        <end position="198"/>
    </location>
</feature>
<evidence type="ECO:0000256" key="1">
    <source>
        <dbReference type="SAM" id="Phobius"/>
    </source>
</evidence>
<evidence type="ECO:0000313" key="2">
    <source>
        <dbReference type="EnsemblPlants" id="HORVU.MOREX.r3.5HG0481450.1"/>
    </source>
</evidence>
<feature type="transmembrane region" description="Helical" evidence="1">
    <location>
        <begin position="43"/>
        <end position="60"/>
    </location>
</feature>
<keyword evidence="1" id="KW-1133">Transmembrane helix</keyword>
<organism evidence="2 3">
    <name type="scientific">Hordeum vulgare subsp. vulgare</name>
    <name type="common">Domesticated barley</name>
    <dbReference type="NCBI Taxonomy" id="112509"/>
    <lineage>
        <taxon>Eukaryota</taxon>
        <taxon>Viridiplantae</taxon>
        <taxon>Streptophyta</taxon>
        <taxon>Embryophyta</taxon>
        <taxon>Tracheophyta</taxon>
        <taxon>Spermatophyta</taxon>
        <taxon>Magnoliopsida</taxon>
        <taxon>Liliopsida</taxon>
        <taxon>Poales</taxon>
        <taxon>Poaceae</taxon>
        <taxon>BOP clade</taxon>
        <taxon>Pooideae</taxon>
        <taxon>Triticodae</taxon>
        <taxon>Triticeae</taxon>
        <taxon>Hordeinae</taxon>
        <taxon>Hordeum</taxon>
    </lineage>
</organism>
<accession>A0A8I6XQG7</accession>
<proteinExistence type="predicted"/>
<keyword evidence="3" id="KW-1185">Reference proteome</keyword>
<evidence type="ECO:0000313" key="3">
    <source>
        <dbReference type="Proteomes" id="UP000011116"/>
    </source>
</evidence>
<feature type="transmembrane region" description="Helical" evidence="1">
    <location>
        <begin position="7"/>
        <end position="31"/>
    </location>
</feature>
<name>A0A8I6XQG7_HORVV</name>
<protein>
    <submittedName>
        <fullName evidence="2">Uncharacterized protein</fullName>
    </submittedName>
</protein>
<reference evidence="3" key="1">
    <citation type="journal article" date="2012" name="Nature">
        <title>A physical, genetic and functional sequence assembly of the barley genome.</title>
        <authorList>
            <consortium name="The International Barley Genome Sequencing Consortium"/>
            <person name="Mayer K.F."/>
            <person name="Waugh R."/>
            <person name="Brown J.W."/>
            <person name="Schulman A."/>
            <person name="Langridge P."/>
            <person name="Platzer M."/>
            <person name="Fincher G.B."/>
            <person name="Muehlbauer G.J."/>
            <person name="Sato K."/>
            <person name="Close T.J."/>
            <person name="Wise R.P."/>
            <person name="Stein N."/>
        </authorList>
    </citation>
    <scope>NUCLEOTIDE SEQUENCE [LARGE SCALE GENOMIC DNA]</scope>
    <source>
        <strain evidence="3">cv. Morex</strain>
    </source>
</reference>
<sequence>MIMTAAFCTMIDFIGSVMGTGAWLLFAVVQLHGEDGKTVGVEAVLSNAVGLALLTMYITIKIAAPRNLNAMVCFGSLTAFATIIGLSVSLAVLGPIQKDSMAAHDMALAATGLQVFSQFIPYISVYGLFRPSANPPPMNIRNMRPLLIYSRASNFIISLFWAMYAVLTYQHTMFEVANVSSTILGFGSLCLHLVYALGPDAV</sequence>
<feature type="transmembrane region" description="Helical" evidence="1">
    <location>
        <begin position="72"/>
        <end position="94"/>
    </location>
</feature>